<organism evidence="2 3">
    <name type="scientific">Chloroflexus islandicus</name>
    <dbReference type="NCBI Taxonomy" id="1707952"/>
    <lineage>
        <taxon>Bacteria</taxon>
        <taxon>Bacillati</taxon>
        <taxon>Chloroflexota</taxon>
        <taxon>Chloroflexia</taxon>
        <taxon>Chloroflexales</taxon>
        <taxon>Chloroflexineae</taxon>
        <taxon>Chloroflexaceae</taxon>
        <taxon>Chloroflexus</taxon>
    </lineage>
</organism>
<name>A0A178LXP5_9CHLR</name>
<dbReference type="Proteomes" id="UP000078287">
    <property type="component" value="Unassembled WGS sequence"/>
</dbReference>
<dbReference type="OrthoDB" id="153668at2"/>
<sequence>MSSKPRITFGMIVLNGEPFLRYNLRAIYPFAHQIIVAEGASPRAAHAATPDGHSIDGTLQALYRFKAEEDPDDKLIIVTAEMCGHPNGFWPGEKDEQSRAYAERATGDWLWQIDVDEFYHPADIERVAAFLAQHPDATCLCFRAYHFWGGFDYLTDGGFFWHRQYQGEPWGRYRRVFRWRSGYRYDSHRPPTIVDERGRDITRRRIYHADAFGVWMYHYFMVFPHQFARKGAYYQNQPWERERERLRKNLDLLDEVHLANGLRIMDQYGTQNWLARFTGQHPQPILDLRADLASGKVTTELRRTDDIERLLADPRYAQMVQAAARRERLRVWRDYVMYLLWWRPRARLIQLVREQTPPALVKRLPPAIQRKFIPEHRRRYQEQLARYQQSIRSGDAA</sequence>
<protein>
    <recommendedName>
        <fullName evidence="1">Glycosyltransferase 2-like domain-containing protein</fullName>
    </recommendedName>
</protein>
<comment type="caution">
    <text evidence="2">The sequence shown here is derived from an EMBL/GenBank/DDBJ whole genome shotgun (WGS) entry which is preliminary data.</text>
</comment>
<reference evidence="2 3" key="1">
    <citation type="submission" date="2016-04" db="EMBL/GenBank/DDBJ databases">
        <title>Chloroflexus islandicus sp. nov., a thermophilic filamentous anoxygenic phototrophic bacterium from geyser Strokkur (Iceland).</title>
        <authorList>
            <person name="Gaisin V.A."/>
            <person name="Kalashnikov A.M."/>
            <person name="Sukhacheva M.V."/>
            <person name="Grouzdev D.S."/>
            <person name="Ivanov T.M."/>
            <person name="Kuznetsov B."/>
            <person name="Gorlenko V.M."/>
        </authorList>
    </citation>
    <scope>NUCLEOTIDE SEQUENCE [LARGE SCALE GENOMIC DNA]</scope>
    <source>
        <strain evidence="3">isl-2</strain>
    </source>
</reference>
<evidence type="ECO:0000259" key="1">
    <source>
        <dbReference type="Pfam" id="PF00535"/>
    </source>
</evidence>
<feature type="domain" description="Glycosyltransferase 2-like" evidence="1">
    <location>
        <begin position="102"/>
        <end position="165"/>
    </location>
</feature>
<dbReference type="SUPFAM" id="SSF53448">
    <property type="entry name" value="Nucleotide-diphospho-sugar transferases"/>
    <property type="match status" value="1"/>
</dbReference>
<proteinExistence type="predicted"/>
<dbReference type="InterPro" id="IPR001173">
    <property type="entry name" value="Glyco_trans_2-like"/>
</dbReference>
<dbReference type="RefSeq" id="WP_066791202.1">
    <property type="nucleotide sequence ID" value="NZ_LWQS01000103.1"/>
</dbReference>
<gene>
    <name evidence="2" type="ORF">A6A03_04930</name>
</gene>
<dbReference type="STRING" id="1707952.A6A03_04930"/>
<dbReference type="EMBL" id="LWQS01000103">
    <property type="protein sequence ID" value="OAN38237.1"/>
    <property type="molecule type" value="Genomic_DNA"/>
</dbReference>
<dbReference type="AlphaFoldDB" id="A0A178LXP5"/>
<keyword evidence="3" id="KW-1185">Reference proteome</keyword>
<dbReference type="Gene3D" id="3.90.550.10">
    <property type="entry name" value="Spore Coat Polysaccharide Biosynthesis Protein SpsA, Chain A"/>
    <property type="match status" value="1"/>
</dbReference>
<dbReference type="InterPro" id="IPR029044">
    <property type="entry name" value="Nucleotide-diphossugar_trans"/>
</dbReference>
<accession>A0A178LXP5</accession>
<dbReference type="CDD" id="cd00761">
    <property type="entry name" value="Glyco_tranf_GTA_type"/>
    <property type="match status" value="1"/>
</dbReference>
<evidence type="ECO:0000313" key="2">
    <source>
        <dbReference type="EMBL" id="OAN38237.1"/>
    </source>
</evidence>
<evidence type="ECO:0000313" key="3">
    <source>
        <dbReference type="Proteomes" id="UP000078287"/>
    </source>
</evidence>
<dbReference type="Pfam" id="PF00535">
    <property type="entry name" value="Glycos_transf_2"/>
    <property type="match status" value="1"/>
</dbReference>